<evidence type="ECO:0000256" key="1">
    <source>
        <dbReference type="ARBA" id="ARBA00001974"/>
    </source>
</evidence>
<keyword evidence="8" id="KW-0411">Iron-sulfur</keyword>
<dbReference type="Gene3D" id="3.30.70.2740">
    <property type="match status" value="1"/>
</dbReference>
<dbReference type="Proteomes" id="UP000310719">
    <property type="component" value="Chromosome"/>
</dbReference>
<dbReference type="Gene3D" id="1.10.45.10">
    <property type="entry name" value="Vanillyl-alcohol Oxidase, Chain A, domain 4"/>
    <property type="match status" value="1"/>
</dbReference>
<evidence type="ECO:0000256" key="8">
    <source>
        <dbReference type="ARBA" id="ARBA00023014"/>
    </source>
</evidence>
<dbReference type="SUPFAM" id="SSF55103">
    <property type="entry name" value="FAD-linked oxidases, C-terminal domain"/>
    <property type="match status" value="1"/>
</dbReference>
<reference evidence="14 15" key="1">
    <citation type="submission" date="2019-05" db="EMBL/GenBank/DDBJ databases">
        <authorList>
            <consortium name="Pathogen Informatics"/>
        </authorList>
    </citation>
    <scope>NUCLEOTIDE SEQUENCE [LARGE SCALE GENOMIC DNA]</scope>
    <source>
        <strain evidence="14 15">NCTC13032</strain>
    </source>
</reference>
<comment type="cofactor">
    <cofactor evidence="1">
        <name>FAD</name>
        <dbReference type="ChEBI" id="CHEBI:57692"/>
    </cofactor>
</comment>
<dbReference type="SUPFAM" id="SSF56176">
    <property type="entry name" value="FAD-binding/transporter-associated domain-like"/>
    <property type="match status" value="1"/>
</dbReference>
<comment type="catalytic activity">
    <reaction evidence="10">
        <text>(R)-2-hydroxyglutarate + A = 2-oxoglutarate + AH2</text>
        <dbReference type="Rhea" id="RHEA:38295"/>
        <dbReference type="ChEBI" id="CHEBI:13193"/>
        <dbReference type="ChEBI" id="CHEBI:15801"/>
        <dbReference type="ChEBI" id="CHEBI:16810"/>
        <dbReference type="ChEBI" id="CHEBI:17499"/>
        <dbReference type="EC" id="1.1.99.39"/>
    </reaction>
    <physiologicalReaction direction="left-to-right" evidence="10">
        <dbReference type="Rhea" id="RHEA:38296"/>
    </physiologicalReaction>
</comment>
<keyword evidence="2" id="KW-0004">4Fe-4S</keyword>
<dbReference type="InterPro" id="IPR016171">
    <property type="entry name" value="Vanillyl_alc_oxidase_C-sub2"/>
</dbReference>
<organism evidence="14 15">
    <name type="scientific">Leclercia adecarboxylata</name>
    <dbReference type="NCBI Taxonomy" id="83655"/>
    <lineage>
        <taxon>Bacteria</taxon>
        <taxon>Pseudomonadati</taxon>
        <taxon>Pseudomonadota</taxon>
        <taxon>Gammaproteobacteria</taxon>
        <taxon>Enterobacterales</taxon>
        <taxon>Enterobacteriaceae</taxon>
        <taxon>Leclercia</taxon>
    </lineage>
</organism>
<evidence type="ECO:0000256" key="2">
    <source>
        <dbReference type="ARBA" id="ARBA00022485"/>
    </source>
</evidence>
<dbReference type="FunFam" id="3.30.70.2740:FF:000003">
    <property type="entry name" value="Oxidoreductase, FAD-binding, putative"/>
    <property type="match status" value="1"/>
</dbReference>
<dbReference type="GO" id="GO:0051539">
    <property type="term" value="F:4 iron, 4 sulfur cluster binding"/>
    <property type="evidence" value="ECO:0007669"/>
    <property type="project" value="UniProtKB-KW"/>
</dbReference>
<dbReference type="EC" id="1.1.99.39" evidence="9"/>
<keyword evidence="4" id="KW-0479">Metal-binding</keyword>
<evidence type="ECO:0000256" key="5">
    <source>
        <dbReference type="ARBA" id="ARBA00022827"/>
    </source>
</evidence>
<proteinExistence type="inferred from homology"/>
<dbReference type="Pfam" id="PF01565">
    <property type="entry name" value="FAD_binding_4"/>
    <property type="match status" value="1"/>
</dbReference>
<comment type="similarity">
    <text evidence="11">In the N-terminal section; belongs to the FAD-binding oxidoreductase/transferase type 4 family.</text>
</comment>
<dbReference type="InterPro" id="IPR036318">
    <property type="entry name" value="FAD-bd_PCMH-like_sf"/>
</dbReference>
<dbReference type="GO" id="GO:0046872">
    <property type="term" value="F:metal ion binding"/>
    <property type="evidence" value="ECO:0007669"/>
    <property type="project" value="UniProtKB-KW"/>
</dbReference>
<dbReference type="Gene3D" id="3.30.465.10">
    <property type="match status" value="1"/>
</dbReference>
<sequence length="671" mass="74191">MSRYMNRIIEINPEEGWVRVEAGVIKDQLNQYLKPFGYFFAPELSTSNRATLGGMINTDASGQGSLVYGKTSDHVLGVRAVLLGGDILDTQPVPVELAETLGKDKTTTGRIYRTVLESCRDNRQLIIDKFPKLNRFLTGYDLRHVFNDDLSQFDLTRILTGSEGTLAFITEARLDITRLPKVRRLVNVKYNSFDSALRNAPFMVDARALSVETVDSKVLNLAREDIVWHSVSELITDVPDKEMLGLNIVEFAGDDAELIESQVEALCQRLDELIARGEGGVIGWQVCNELAGIERIYAMRKKAVGLLGNAKGAAKPIPFAEDTCVPPENLADYIVEFRALLDSHGLSYGMFGHVDAGVLHVRPALDMCDPQQEILMKQISDEVVALTARYGGLLWGEHGKGFRAEYSPAFFGEALYDELRKIKAAFDPDNRLNPGKICPPMGVDASMMQVDAVKRGTFDRQIPIAVRSSWRGAMECNGNGLCFNFDAKSPMCPSMKITSNRIHSPKGRATLVREWLRLLADRGVDPLALEKELPEKRASLRTLVERTRNSWHARKGEYDFSHEVKEAMSAAWPVKPVPRSARSKSTCRSSARASCSSITALPASGARSPGGNGRELCALDGPRTTHFQLLLSTSRWYASCPRSISHDRSASALHAFSATPDGGPPFRQPYP</sequence>
<dbReference type="InterPro" id="IPR004113">
    <property type="entry name" value="FAD-bd_oxidored_4_C"/>
</dbReference>
<dbReference type="GO" id="GO:0008720">
    <property type="term" value="F:D-lactate dehydrogenase (NAD+) activity"/>
    <property type="evidence" value="ECO:0007669"/>
    <property type="project" value="TreeGrafter"/>
</dbReference>
<dbReference type="InterPro" id="IPR016164">
    <property type="entry name" value="FAD-linked_Oxase-like_C"/>
</dbReference>
<keyword evidence="6" id="KW-0560">Oxidoreductase</keyword>
<evidence type="ECO:0000256" key="9">
    <source>
        <dbReference type="ARBA" id="ARBA00039003"/>
    </source>
</evidence>
<dbReference type="STRING" id="83655.APT61_12920"/>
<keyword evidence="3" id="KW-0285">Flavoprotein</keyword>
<dbReference type="InterPro" id="IPR006094">
    <property type="entry name" value="Oxid_FAD_bind_N"/>
</dbReference>
<evidence type="ECO:0000256" key="12">
    <source>
        <dbReference type="ARBA" id="ARBA00067680"/>
    </source>
</evidence>
<feature type="domain" description="FAD-binding PCMH-type" evidence="13">
    <location>
        <begin position="1"/>
        <end position="179"/>
    </location>
</feature>
<evidence type="ECO:0000313" key="15">
    <source>
        <dbReference type="Proteomes" id="UP000310719"/>
    </source>
</evidence>
<dbReference type="PANTHER" id="PTHR11748">
    <property type="entry name" value="D-LACTATE DEHYDROGENASE"/>
    <property type="match status" value="1"/>
</dbReference>
<evidence type="ECO:0000256" key="10">
    <source>
        <dbReference type="ARBA" id="ARBA00051291"/>
    </source>
</evidence>
<dbReference type="InterPro" id="IPR016169">
    <property type="entry name" value="FAD-bd_PCMH_sub2"/>
</dbReference>
<evidence type="ECO:0000259" key="13">
    <source>
        <dbReference type="PROSITE" id="PS51387"/>
    </source>
</evidence>
<keyword evidence="7" id="KW-0408">Iron</keyword>
<dbReference type="Pfam" id="PF02913">
    <property type="entry name" value="FAD-oxidase_C"/>
    <property type="match status" value="1"/>
</dbReference>
<gene>
    <name evidence="14" type="ORF">NCTC13032_02918</name>
</gene>
<evidence type="ECO:0000256" key="4">
    <source>
        <dbReference type="ARBA" id="ARBA00022723"/>
    </source>
</evidence>
<dbReference type="EMBL" id="LR590464">
    <property type="protein sequence ID" value="VTP67188.1"/>
    <property type="molecule type" value="Genomic_DNA"/>
</dbReference>
<dbReference type="AlphaFoldDB" id="A0A4U9HRT6"/>
<dbReference type="GO" id="GO:0004458">
    <property type="term" value="F:D-lactate dehydrogenase (cytochrome) activity"/>
    <property type="evidence" value="ECO:0007669"/>
    <property type="project" value="TreeGrafter"/>
</dbReference>
<dbReference type="GO" id="GO:1903457">
    <property type="term" value="P:lactate catabolic process"/>
    <property type="evidence" value="ECO:0007669"/>
    <property type="project" value="TreeGrafter"/>
</dbReference>
<dbReference type="GO" id="GO:0051990">
    <property type="term" value="F:(R)-2-hydroxyglutarate dehydrogenase activity"/>
    <property type="evidence" value="ECO:0007669"/>
    <property type="project" value="UniProtKB-EC"/>
</dbReference>
<evidence type="ECO:0000313" key="14">
    <source>
        <dbReference type="EMBL" id="VTP67188.1"/>
    </source>
</evidence>
<evidence type="ECO:0000256" key="3">
    <source>
        <dbReference type="ARBA" id="ARBA00022630"/>
    </source>
</evidence>
<evidence type="ECO:0000256" key="7">
    <source>
        <dbReference type="ARBA" id="ARBA00023004"/>
    </source>
</evidence>
<evidence type="ECO:0000256" key="11">
    <source>
        <dbReference type="ARBA" id="ARBA00060924"/>
    </source>
</evidence>
<protein>
    <recommendedName>
        <fullName evidence="12">D-2-hydroxyglutarate dehydrogenase</fullName>
        <ecNumber evidence="9">1.1.99.39</ecNumber>
    </recommendedName>
</protein>
<keyword evidence="5" id="KW-0274">FAD</keyword>
<dbReference type="GO" id="GO:0071949">
    <property type="term" value="F:FAD binding"/>
    <property type="evidence" value="ECO:0007669"/>
    <property type="project" value="InterPro"/>
</dbReference>
<evidence type="ECO:0000256" key="6">
    <source>
        <dbReference type="ARBA" id="ARBA00023002"/>
    </source>
</evidence>
<name>A0A4U9HRT6_9ENTR</name>
<dbReference type="PANTHER" id="PTHR11748:SF119">
    <property type="entry name" value="D-2-HYDROXYGLUTARATE DEHYDROGENASE"/>
    <property type="match status" value="1"/>
</dbReference>
<accession>A0A4U9HRT6</accession>
<dbReference type="InterPro" id="IPR016166">
    <property type="entry name" value="FAD-bd_PCMH"/>
</dbReference>
<dbReference type="PROSITE" id="PS51387">
    <property type="entry name" value="FAD_PCMH"/>
    <property type="match status" value="1"/>
</dbReference>